<dbReference type="OrthoDB" id="9778690at2"/>
<feature type="domain" description="Condensation" evidence="1">
    <location>
        <begin position="111"/>
        <end position="516"/>
    </location>
</feature>
<dbReference type="Pfam" id="PF00668">
    <property type="entry name" value="Condensation"/>
    <property type="match status" value="1"/>
</dbReference>
<dbReference type="GO" id="GO:0031177">
    <property type="term" value="F:phosphopantetheine binding"/>
    <property type="evidence" value="ECO:0007669"/>
    <property type="project" value="TreeGrafter"/>
</dbReference>
<dbReference type="InterPro" id="IPR023213">
    <property type="entry name" value="CAT-like_dom_sf"/>
</dbReference>
<name>A0A521FAA0_9FLAO</name>
<dbReference type="EMBL" id="FXTQ01000008">
    <property type="protein sequence ID" value="SMO92974.1"/>
    <property type="molecule type" value="Genomic_DNA"/>
</dbReference>
<dbReference type="RefSeq" id="WP_111376223.1">
    <property type="nucleotide sequence ID" value="NZ_CP043612.1"/>
</dbReference>
<dbReference type="Gene3D" id="3.30.559.10">
    <property type="entry name" value="Chloramphenicol acetyltransferase-like domain"/>
    <property type="match status" value="1"/>
</dbReference>
<dbReference type="Gene3D" id="3.30.559.30">
    <property type="entry name" value="Nonribosomal peptide synthetase, condensation domain"/>
    <property type="match status" value="1"/>
</dbReference>
<dbReference type="Proteomes" id="UP000319267">
    <property type="component" value="Unassembled WGS sequence"/>
</dbReference>
<reference evidence="2 3" key="1">
    <citation type="submission" date="2017-05" db="EMBL/GenBank/DDBJ databases">
        <authorList>
            <person name="Varghese N."/>
            <person name="Submissions S."/>
        </authorList>
    </citation>
    <scope>NUCLEOTIDE SEQUENCE [LARGE SCALE GENOMIC DNA]</scope>
    <source>
        <strain evidence="2 3">DSM 29982</strain>
    </source>
</reference>
<keyword evidence="3" id="KW-1185">Reference proteome</keyword>
<dbReference type="GO" id="GO:0005829">
    <property type="term" value="C:cytosol"/>
    <property type="evidence" value="ECO:0007669"/>
    <property type="project" value="TreeGrafter"/>
</dbReference>
<sequence>MIDSTEVKAFNLIKELNKEGGKIYYENKEIYIKYPKGVEISPGLISKIKLHKLDLISYFEGFSKKENIQSPDQNKIEATKIIHEGEEYYFITPTEKYWVDDNADREYKEKNKDHGTIKFSYEILGEFDKDVFNKSILFLINRNESLRTTFHKINEKFCMKVSNQSVLECTEYIDLRGHEISESELKDIRRFNEHKFDLSTGPLILARLIQIEDKKFVISFNIHHVISDIYSKQILLRDFMVTYNSFLQNREPELPTVKYHLKENLYLINKFIETNADSNRNYWNDLYPNLPDELIIPCTTKVANKDAERIKESKIFDYPEDLFKNMKLIAKKESTSLFVVLQTSFKAYFNHKTNQTDMLFGTYSFGRNFEISENQIGCYAKTVLIRTIFDKKDDFISMVKKVKQSNNDMNDYHAFSLMDSIEKKLLPNQSLTGGFWKINMQYDDAQGNYLNKSDYQDVVQRPNVEYREIVDDKDPIMAIDMELWFVNSGDNLQLNVVYDSSRYDSLGIENFIRDYIDFSSKKIIDIDANQI</sequence>
<dbReference type="AlphaFoldDB" id="A0A521FAA0"/>
<organism evidence="2 3">
    <name type="scientific">Flavobacterium nitrogenifigens</name>
    <dbReference type="NCBI Taxonomy" id="1617283"/>
    <lineage>
        <taxon>Bacteria</taxon>
        <taxon>Pseudomonadati</taxon>
        <taxon>Bacteroidota</taxon>
        <taxon>Flavobacteriia</taxon>
        <taxon>Flavobacteriales</taxon>
        <taxon>Flavobacteriaceae</taxon>
        <taxon>Flavobacterium</taxon>
    </lineage>
</organism>
<evidence type="ECO:0000313" key="3">
    <source>
        <dbReference type="Proteomes" id="UP000319267"/>
    </source>
</evidence>
<evidence type="ECO:0000313" key="2">
    <source>
        <dbReference type="EMBL" id="SMO92974.1"/>
    </source>
</evidence>
<dbReference type="SUPFAM" id="SSF52777">
    <property type="entry name" value="CoA-dependent acyltransferases"/>
    <property type="match status" value="2"/>
</dbReference>
<dbReference type="PANTHER" id="PTHR45527:SF14">
    <property type="entry name" value="PLIPASTATIN SYNTHASE SUBUNIT B"/>
    <property type="match status" value="1"/>
</dbReference>
<accession>A0A521FAA0</accession>
<dbReference type="InterPro" id="IPR001242">
    <property type="entry name" value="Condensation_dom"/>
</dbReference>
<proteinExistence type="predicted"/>
<dbReference type="GO" id="GO:0003824">
    <property type="term" value="F:catalytic activity"/>
    <property type="evidence" value="ECO:0007669"/>
    <property type="project" value="InterPro"/>
</dbReference>
<dbReference type="GO" id="GO:0043041">
    <property type="term" value="P:amino acid activation for nonribosomal peptide biosynthetic process"/>
    <property type="evidence" value="ECO:0007669"/>
    <property type="project" value="TreeGrafter"/>
</dbReference>
<dbReference type="PANTHER" id="PTHR45527">
    <property type="entry name" value="NONRIBOSOMAL PEPTIDE SYNTHETASE"/>
    <property type="match status" value="1"/>
</dbReference>
<dbReference type="GO" id="GO:0044550">
    <property type="term" value="P:secondary metabolite biosynthetic process"/>
    <property type="evidence" value="ECO:0007669"/>
    <property type="project" value="TreeGrafter"/>
</dbReference>
<evidence type="ECO:0000259" key="1">
    <source>
        <dbReference type="Pfam" id="PF00668"/>
    </source>
</evidence>
<gene>
    <name evidence="2" type="ORF">SAMN06265220_1087</name>
</gene>
<protein>
    <submittedName>
        <fullName evidence="2">Condensation domain-containing protein</fullName>
    </submittedName>
</protein>